<dbReference type="PANTHER" id="PTHR34512:SF30">
    <property type="entry name" value="OUTER MEMBRANE PROTEIN ASSEMBLY FACTOR BAMB"/>
    <property type="match status" value="1"/>
</dbReference>
<dbReference type="STRING" id="146020.RMCB_5439"/>
<gene>
    <name evidence="2" type="ORF">RMCB_5439</name>
</gene>
<organism evidence="2 3">
    <name type="scientific">Mycolicibacterium brisbanense</name>
    <dbReference type="NCBI Taxonomy" id="146020"/>
    <lineage>
        <taxon>Bacteria</taxon>
        <taxon>Bacillati</taxon>
        <taxon>Actinomycetota</taxon>
        <taxon>Actinomycetes</taxon>
        <taxon>Mycobacteriales</taxon>
        <taxon>Mycobacteriaceae</taxon>
        <taxon>Mycolicibacterium</taxon>
    </lineage>
</organism>
<accession>A0A100W496</accession>
<proteinExistence type="predicted"/>
<dbReference type="Gene3D" id="2.130.10.10">
    <property type="entry name" value="YVTN repeat-like/Quinoprotein amine dehydrogenase"/>
    <property type="match status" value="1"/>
</dbReference>
<evidence type="ECO:0000313" key="3">
    <source>
        <dbReference type="Proteomes" id="UP000069620"/>
    </source>
</evidence>
<evidence type="ECO:0000313" key="2">
    <source>
        <dbReference type="EMBL" id="GAS91343.1"/>
    </source>
</evidence>
<reference evidence="3" key="1">
    <citation type="journal article" date="2016" name="Genome Announc.">
        <title>Draft Genome Sequences of Five Rapidly Growing Mycobacterium Species, M. thermoresistibile, M. fortuitum subsp. acetamidolyticum, M. canariasense, M. brisbanense, and M. novocastrense.</title>
        <authorList>
            <person name="Katahira K."/>
            <person name="Ogura Y."/>
            <person name="Gotoh Y."/>
            <person name="Hayashi T."/>
        </authorList>
    </citation>
    <scope>NUCLEOTIDE SEQUENCE [LARGE SCALE GENOMIC DNA]</scope>
    <source>
        <strain evidence="3">JCM15654</strain>
    </source>
</reference>
<dbReference type="AlphaFoldDB" id="A0A100W496"/>
<comment type="caution">
    <text evidence="2">The sequence shown here is derived from an EMBL/GenBank/DDBJ whole genome shotgun (WGS) entry which is preliminary data.</text>
</comment>
<dbReference type="EMBL" id="BCSX01000046">
    <property type="protein sequence ID" value="GAS91343.1"/>
    <property type="molecule type" value="Genomic_DNA"/>
</dbReference>
<reference evidence="3" key="2">
    <citation type="submission" date="2016-02" db="EMBL/GenBank/DDBJ databases">
        <title>Draft genome sequence of five rapidly growing Mycobacterium species.</title>
        <authorList>
            <person name="Katahira K."/>
            <person name="Gotou Y."/>
            <person name="Iida K."/>
            <person name="Ogura Y."/>
            <person name="Hayashi T."/>
        </authorList>
    </citation>
    <scope>NUCLEOTIDE SEQUENCE [LARGE SCALE GENOMIC DNA]</scope>
    <source>
        <strain evidence="3">JCM15654</strain>
    </source>
</reference>
<feature type="domain" description="Pyrrolo-quinoline quinone repeat" evidence="1">
    <location>
        <begin position="277"/>
        <end position="416"/>
    </location>
</feature>
<keyword evidence="3" id="KW-1185">Reference proteome</keyword>
<name>A0A100W496_9MYCO</name>
<dbReference type="PANTHER" id="PTHR34512">
    <property type="entry name" value="CELL SURFACE PROTEIN"/>
    <property type="match status" value="1"/>
</dbReference>
<dbReference type="InterPro" id="IPR015943">
    <property type="entry name" value="WD40/YVTN_repeat-like_dom_sf"/>
</dbReference>
<dbReference type="InterPro" id="IPR011047">
    <property type="entry name" value="Quinoprotein_ADH-like_sf"/>
</dbReference>
<protein>
    <submittedName>
        <fullName evidence="2">Pyrrolo-quinoline quinone</fullName>
    </submittedName>
</protein>
<dbReference type="SUPFAM" id="SSF50998">
    <property type="entry name" value="Quinoprotein alcohol dehydrogenase-like"/>
    <property type="match status" value="1"/>
</dbReference>
<dbReference type="Proteomes" id="UP000069620">
    <property type="component" value="Unassembled WGS sequence"/>
</dbReference>
<evidence type="ECO:0000259" key="1">
    <source>
        <dbReference type="Pfam" id="PF13360"/>
    </source>
</evidence>
<dbReference type="InterPro" id="IPR002372">
    <property type="entry name" value="PQQ_rpt_dom"/>
</dbReference>
<dbReference type="Pfam" id="PF13360">
    <property type="entry name" value="PQQ_2"/>
    <property type="match status" value="1"/>
</dbReference>
<sequence>MQPTIRADPSGLRRKDTVIRRYLALAVAALLTGVLTGCENTDSWVDAHPAAGWSAQYGDAANSSYSAVHGADALKPAWSRSVKGSLGAQVALGATGYLAANAQTAGGCSLMVWESDNNARQRWCTRLVLGGGWSSALFDGFDNLYVGQPGTMLSYPPTQWIRWRQPVIGMPTTPRLLDDGQLLVVTHLGQVLVFDAHRGTVVGTPLDLVTGVDPTDSQRGLGDCAQGRRGCPVAAAPAFSKATNIVVLSLWEPGAESPVLVGLRYRPNQTPMLNREWTSTAVGQGPLASPVLSADGATAYVNGRDQRLWAINTADGKAKWSIPLNFLAQTPPSVSPNGLIVAGGGPDAKLLAVRDNGDKGDVVWTRDDVTPLTTTSRAAGLGYTVAREGGHGQTLLVFDTSDGHTLNSYPLPEATGWPVGVSIGHDRRVVAATSDGQVYGFAPA</sequence>